<protein>
    <recommendedName>
        <fullName evidence="4">Cerato-platanin</fullName>
    </recommendedName>
</protein>
<evidence type="ECO:0000313" key="2">
    <source>
        <dbReference type="EMBL" id="OIW35700.1"/>
    </source>
</evidence>
<evidence type="ECO:0000256" key="1">
    <source>
        <dbReference type="SAM" id="SignalP"/>
    </source>
</evidence>
<dbReference type="PANTHER" id="PTHR38850">
    <property type="entry name" value="CERATO-PLATANIN"/>
    <property type="match status" value="1"/>
</dbReference>
<keyword evidence="3" id="KW-1185">Reference proteome</keyword>
<keyword evidence="1" id="KW-0732">Signal</keyword>
<accession>A0A1J7K1U8</accession>
<dbReference type="InParanoid" id="A0A1J7K1U8"/>
<name>A0A1J7K1U8_9PEZI</name>
<dbReference type="AlphaFoldDB" id="A0A1J7K1U8"/>
<dbReference type="Proteomes" id="UP000182658">
    <property type="component" value="Unassembled WGS sequence"/>
</dbReference>
<dbReference type="STRING" id="1408157.A0A1J7K1U8"/>
<evidence type="ECO:0000313" key="3">
    <source>
        <dbReference type="Proteomes" id="UP000182658"/>
    </source>
</evidence>
<evidence type="ECO:0008006" key="4">
    <source>
        <dbReference type="Google" id="ProtNLM"/>
    </source>
</evidence>
<reference evidence="2 3" key="1">
    <citation type="submission" date="2016-10" db="EMBL/GenBank/DDBJ databases">
        <title>Draft genome sequence of Coniochaeta ligniaria NRRL30616, a lignocellulolytic fungus for bioabatement of inhibitors in plant biomass hydrolysates.</title>
        <authorList>
            <consortium name="DOE Joint Genome Institute"/>
            <person name="Jimenez D.J."/>
            <person name="Hector R.E."/>
            <person name="Riley R."/>
            <person name="Sun H."/>
            <person name="Grigoriev I.V."/>
            <person name="Van Elsas J.D."/>
            <person name="Nichols N.N."/>
        </authorList>
    </citation>
    <scope>NUCLEOTIDE SEQUENCE [LARGE SCALE GENOMIC DNA]</scope>
    <source>
        <strain evidence="2 3">NRRL 30616</strain>
    </source>
</reference>
<feature type="signal peptide" evidence="1">
    <location>
        <begin position="1"/>
        <end position="21"/>
    </location>
</feature>
<dbReference type="PANTHER" id="PTHR38850:SF2">
    <property type="entry name" value="CERATO-PLATANIN"/>
    <property type="match status" value="1"/>
</dbReference>
<proteinExistence type="predicted"/>
<dbReference type="OrthoDB" id="5370830at2759"/>
<sequence>MIVITATALLLGLLSATCASAASGTIWATPHDSYSSSVGVLGCKINTDRVAYWPESIDCTNICVSVSYGGRQVHLLRIDQSGGAHDMSYDAWNYLYTGYSATSKPTAGGAIAMDYTDVDATECADLIHTSDNKLPLSAANSMNFLSSCLEQQGSWVAKNYVLYNILDPICSYGFDETCSLDFPAQNQAKCPNPLGTPVALTTDPVYNIRYPTGEKVLASTGQQVPASSRASHEQLNRDTPSFALFASCSGREL</sequence>
<feature type="chain" id="PRO_5013357918" description="Cerato-platanin" evidence="1">
    <location>
        <begin position="22"/>
        <end position="253"/>
    </location>
</feature>
<organism evidence="2 3">
    <name type="scientific">Coniochaeta ligniaria NRRL 30616</name>
    <dbReference type="NCBI Taxonomy" id="1408157"/>
    <lineage>
        <taxon>Eukaryota</taxon>
        <taxon>Fungi</taxon>
        <taxon>Dikarya</taxon>
        <taxon>Ascomycota</taxon>
        <taxon>Pezizomycotina</taxon>
        <taxon>Sordariomycetes</taxon>
        <taxon>Sordariomycetidae</taxon>
        <taxon>Coniochaetales</taxon>
        <taxon>Coniochaetaceae</taxon>
        <taxon>Coniochaeta</taxon>
    </lineage>
</organism>
<dbReference type="EMBL" id="KV875093">
    <property type="protein sequence ID" value="OIW35700.1"/>
    <property type="molecule type" value="Genomic_DNA"/>
</dbReference>
<gene>
    <name evidence="2" type="ORF">CONLIGDRAFT_659062</name>
</gene>